<keyword evidence="1" id="KW-0396">Initiation factor</keyword>
<dbReference type="Proteomes" id="UP001056778">
    <property type="component" value="Chromosome 7"/>
</dbReference>
<accession>A0ACB9SS05</accession>
<dbReference type="EMBL" id="CM043021">
    <property type="protein sequence ID" value="KAI4457898.1"/>
    <property type="molecule type" value="Genomic_DNA"/>
</dbReference>
<organism evidence="1 2">
    <name type="scientific">Holotrichia oblita</name>
    <name type="common">Chafer beetle</name>
    <dbReference type="NCBI Taxonomy" id="644536"/>
    <lineage>
        <taxon>Eukaryota</taxon>
        <taxon>Metazoa</taxon>
        <taxon>Ecdysozoa</taxon>
        <taxon>Arthropoda</taxon>
        <taxon>Hexapoda</taxon>
        <taxon>Insecta</taxon>
        <taxon>Pterygota</taxon>
        <taxon>Neoptera</taxon>
        <taxon>Endopterygota</taxon>
        <taxon>Coleoptera</taxon>
        <taxon>Polyphaga</taxon>
        <taxon>Scarabaeiformia</taxon>
        <taxon>Scarabaeidae</taxon>
        <taxon>Melolonthinae</taxon>
        <taxon>Holotrichia</taxon>
    </lineage>
</organism>
<comment type="caution">
    <text evidence="1">The sequence shown here is derived from an EMBL/GenBank/DDBJ whole genome shotgun (WGS) entry which is preliminary data.</text>
</comment>
<sequence length="955" mass="107397">MASVESTGVTTGQPNLQKQDLSKLDVTKLTALSPEVISRQATINIGTIGHVAHGKSTVVKAISGVQTVRFKNELERNITIKLERLQFDENGKVIVPRREKLLRMCTSVKRKLSEESENTEIVQSKKKKPKVSKPPDGDVYKTEFVVEKILDHILDDGKHYFYVKWEGWDYKENTWEPAEHLQHCPEKMNEFLGHQIQEHIELLRERLDISKQIHKQMYKYIPEGGFKMLPKDKLEMQKVLMALITFPPAERHVRRIEAGKEAYINYFLLLQRECQLKILSEWEEKLNKTDADQALIKVQNDYDLELPPTGFVYINAYLPTEGVKIPNDPLMGCTCQECNGKEKQCCGTHEAKYFQYYGKGRLNMPPGCPIFECNRRCTCGPTCRNRVVQRGRQIPLCIFRTQNGRGWGVKTMRNIFRGEFVCEYVGEVISHDEAERRGQVYDAEGCTYLFDLDYNSSNNPYTVDAATYGNISHFINHSCQPNVGVWSVWIDCIDPNLPRLALFALRNIEKDEELTFDYKFNNGDTKSPKSRQKEGKTICYANAKIYKCDNPKCPRPACYISGGSSKDDSFPCLRPACSGRFQLVRHVSFVDCPGHDILMATMLNGAAVMDAALLLIAGNESCPQPQTSEHLAAIEIMKLKHILILQNKIDLVKEGQAKEQHEQIVKFVQGTVAEGAPIIPISAQLKYNIEVLCEYITKKIPVPVRDFTSEPRLIVIRSFDVNKPGCEVTDLKGGVAGGSILRGVLKVGQEIEVRPGLVSKDAEGKLTCRPIFSRIVSLYTEQNELQFAVPGGLIGVGTKIEPTLCRADRLVGQVLGAVGALPSIFIELEVSYYLLKRLLGVRTEGDKKGAKVQKLSKNEVLLVNIGSLSTGGRVVATKADLVKISLTSPVCTEVGEKIALSRRVEKHWRLIGWGQIRGGETIEPSKSAYPTVADMVNESLAVDKFFDEFRDTETR</sequence>
<reference evidence="1" key="1">
    <citation type="submission" date="2022-04" db="EMBL/GenBank/DDBJ databases">
        <title>Chromosome-scale genome assembly of Holotrichia oblita Faldermann.</title>
        <authorList>
            <person name="Rongchong L."/>
        </authorList>
    </citation>
    <scope>NUCLEOTIDE SEQUENCE</scope>
    <source>
        <strain evidence="1">81SQS9</strain>
    </source>
</reference>
<name>A0ACB9SS05_HOLOL</name>
<proteinExistence type="predicted"/>
<keyword evidence="1" id="KW-0648">Protein biosynthesis</keyword>
<evidence type="ECO:0000313" key="1">
    <source>
        <dbReference type="EMBL" id="KAI4457898.1"/>
    </source>
</evidence>
<evidence type="ECO:0000313" key="2">
    <source>
        <dbReference type="Proteomes" id="UP001056778"/>
    </source>
</evidence>
<protein>
    <submittedName>
        <fullName evidence="1">Eukaryotic translation initiation factor 2 subunit 3 family member</fullName>
    </submittedName>
</protein>
<keyword evidence="2" id="KW-1185">Reference proteome</keyword>
<gene>
    <name evidence="1" type="ORF">MML48_7g00014813</name>
</gene>